<dbReference type="AlphaFoldDB" id="A0A3Q2Q988"/>
<organism evidence="7 8">
    <name type="scientific">Fundulus heteroclitus</name>
    <name type="common">Killifish</name>
    <name type="synonym">Mummichog</name>
    <dbReference type="NCBI Taxonomy" id="8078"/>
    <lineage>
        <taxon>Eukaryota</taxon>
        <taxon>Metazoa</taxon>
        <taxon>Chordata</taxon>
        <taxon>Craniata</taxon>
        <taxon>Vertebrata</taxon>
        <taxon>Euteleostomi</taxon>
        <taxon>Actinopterygii</taxon>
        <taxon>Neopterygii</taxon>
        <taxon>Teleostei</taxon>
        <taxon>Neoteleostei</taxon>
        <taxon>Acanthomorphata</taxon>
        <taxon>Ovalentaria</taxon>
        <taxon>Atherinomorphae</taxon>
        <taxon>Cyprinodontiformes</taxon>
        <taxon>Fundulidae</taxon>
        <taxon>Fundulus</taxon>
    </lineage>
</organism>
<dbReference type="GeneID" id="105917901"/>
<comment type="subcellular location">
    <subcellularLocation>
        <location evidence="1">Membrane</location>
        <topology evidence="1">Multi-pass membrane protein</topology>
    </subcellularLocation>
</comment>
<sequence>MAVSVSRDLNVQVQEDVNKVKLKDKQQELRAAILRGEPKCLGVGQIMLGLMVISYSLPLHVTEATHVVNFGVPWWTGLTFIAAGSIAIVLDKHCAIKIMKACLIVSVASMVLSVVAVVIYSVDLNKYHLSPCEDQKDYSCTRHYYGMKISTGIKSSLLLFTLAQTAISVVFSWILFRQRHNFEQYAALSHAASSLLN</sequence>
<dbReference type="PANTHER" id="PTHR23320">
    <property type="entry name" value="MEMBRANE-SPANNING 4-DOMAINS SUBFAMILY A MS4A -RELATED"/>
    <property type="match status" value="1"/>
</dbReference>
<dbReference type="GeneTree" id="ENSGT00510000052942"/>
<dbReference type="CTD" id="571908"/>
<proteinExistence type="inferred from homology"/>
<accession>A0A3Q2Q988</accession>
<keyword evidence="5 6" id="KW-0472">Membrane</keyword>
<reference evidence="7" key="1">
    <citation type="submission" date="2025-08" db="UniProtKB">
        <authorList>
            <consortium name="Ensembl"/>
        </authorList>
    </citation>
    <scope>IDENTIFICATION</scope>
</reference>
<feature type="transmembrane region" description="Helical" evidence="6">
    <location>
        <begin position="102"/>
        <end position="122"/>
    </location>
</feature>
<comment type="similarity">
    <text evidence="2">Belongs to the MS4A family.</text>
</comment>
<evidence type="ECO:0000256" key="6">
    <source>
        <dbReference type="SAM" id="Phobius"/>
    </source>
</evidence>
<dbReference type="GO" id="GO:0016020">
    <property type="term" value="C:membrane"/>
    <property type="evidence" value="ECO:0007669"/>
    <property type="project" value="UniProtKB-SubCell"/>
</dbReference>
<feature type="transmembrane region" description="Helical" evidence="6">
    <location>
        <begin position="157"/>
        <end position="176"/>
    </location>
</feature>
<evidence type="ECO:0000256" key="2">
    <source>
        <dbReference type="ARBA" id="ARBA00009565"/>
    </source>
</evidence>
<evidence type="ECO:0000256" key="3">
    <source>
        <dbReference type="ARBA" id="ARBA00022692"/>
    </source>
</evidence>
<feature type="transmembrane region" description="Helical" evidence="6">
    <location>
        <begin position="72"/>
        <end position="90"/>
    </location>
</feature>
<evidence type="ECO:0000256" key="5">
    <source>
        <dbReference type="ARBA" id="ARBA00023136"/>
    </source>
</evidence>
<dbReference type="InterPro" id="IPR007237">
    <property type="entry name" value="CD20-like"/>
</dbReference>
<protein>
    <submittedName>
        <fullName evidence="7">Membrane-spanning 4-domains subfamily A member 12</fullName>
    </submittedName>
</protein>
<name>A0A3Q2Q988_FUNHE</name>
<dbReference type="InterPro" id="IPR030417">
    <property type="entry name" value="MS4A"/>
</dbReference>
<dbReference type="Proteomes" id="UP000265000">
    <property type="component" value="Unplaced"/>
</dbReference>
<evidence type="ECO:0000256" key="1">
    <source>
        <dbReference type="ARBA" id="ARBA00004141"/>
    </source>
</evidence>
<evidence type="ECO:0000256" key="4">
    <source>
        <dbReference type="ARBA" id="ARBA00022989"/>
    </source>
</evidence>
<feature type="transmembrane region" description="Helical" evidence="6">
    <location>
        <begin position="40"/>
        <end position="60"/>
    </location>
</feature>
<evidence type="ECO:0000313" key="7">
    <source>
        <dbReference type="Ensembl" id="ENSFHEP00000022969.1"/>
    </source>
</evidence>
<reference evidence="7" key="2">
    <citation type="submission" date="2025-09" db="UniProtKB">
        <authorList>
            <consortium name="Ensembl"/>
        </authorList>
    </citation>
    <scope>IDENTIFICATION</scope>
</reference>
<dbReference type="STRING" id="8078.ENSFHEP00000022969"/>
<dbReference type="Pfam" id="PF04103">
    <property type="entry name" value="CD20"/>
    <property type="match status" value="1"/>
</dbReference>
<evidence type="ECO:0000313" key="8">
    <source>
        <dbReference type="Proteomes" id="UP000265000"/>
    </source>
</evidence>
<keyword evidence="8" id="KW-1185">Reference proteome</keyword>
<keyword evidence="4 6" id="KW-1133">Transmembrane helix</keyword>
<dbReference type="Ensembl" id="ENSFHET00000011534.1">
    <property type="protein sequence ID" value="ENSFHEP00000022969.1"/>
    <property type="gene ID" value="ENSFHEG00000003673.1"/>
</dbReference>
<dbReference type="PANTHER" id="PTHR23320:SF129">
    <property type="entry name" value="MEMBRANE-SPANNING 4-DOMAINS SUBFAMILY A MEMBER 15"/>
    <property type="match status" value="1"/>
</dbReference>
<keyword evidence="3 6" id="KW-0812">Transmembrane</keyword>
<dbReference type="OrthoDB" id="8936163at2759"/>